<feature type="non-terminal residue" evidence="1">
    <location>
        <position position="1"/>
    </location>
</feature>
<gene>
    <name evidence="1" type="ORF">Q604_UNBC01598G0002</name>
</gene>
<protein>
    <submittedName>
        <fullName evidence="1">ABC transporter related protein</fullName>
    </submittedName>
</protein>
<organism evidence="1">
    <name type="scientific">human gut metagenome</name>
    <dbReference type="NCBI Taxonomy" id="408170"/>
    <lineage>
        <taxon>unclassified sequences</taxon>
        <taxon>metagenomes</taxon>
        <taxon>organismal metagenomes</taxon>
    </lineage>
</organism>
<accession>W1YRL7</accession>
<proteinExistence type="predicted"/>
<evidence type="ECO:0000313" key="1">
    <source>
        <dbReference type="EMBL" id="ETJ44385.1"/>
    </source>
</evidence>
<name>W1YRL7_9ZZZZ</name>
<reference evidence="1" key="1">
    <citation type="submission" date="2013-12" db="EMBL/GenBank/DDBJ databases">
        <title>A Varibaculum cambriense genome reconstructed from a premature infant gut community with otherwise low bacterial novelty that shifts toward anaerobic metabolism during the third week of life.</title>
        <authorList>
            <person name="Brown C.T."/>
            <person name="Sharon I."/>
            <person name="Thomas B.C."/>
            <person name="Castelle C.J."/>
            <person name="Morowitz M.J."/>
            <person name="Banfield J.F."/>
        </authorList>
    </citation>
    <scope>NUCLEOTIDE SEQUENCE</scope>
</reference>
<comment type="caution">
    <text evidence="1">The sequence shown here is derived from an EMBL/GenBank/DDBJ whole genome shotgun (WGS) entry which is preliminary data.</text>
</comment>
<dbReference type="EMBL" id="AZMM01001598">
    <property type="protein sequence ID" value="ETJ44385.1"/>
    <property type="molecule type" value="Genomic_DNA"/>
</dbReference>
<sequence length="39" mass="4114">EVLGMSDRVMVIHEGRVAGILDRSDATPESIMTLATGGQ</sequence>
<dbReference type="AlphaFoldDB" id="W1YRL7"/>